<dbReference type="InterPro" id="IPR003593">
    <property type="entry name" value="AAA+_ATPase"/>
</dbReference>
<dbReference type="PANTHER" id="PTHR42781:SF4">
    <property type="entry name" value="SPERMIDINE_PUTRESCINE IMPORT ATP-BINDING PROTEIN POTA"/>
    <property type="match status" value="1"/>
</dbReference>
<evidence type="ECO:0000313" key="5">
    <source>
        <dbReference type="EMBL" id="MCW3798077.1"/>
    </source>
</evidence>
<accession>A0ABT3JG65</accession>
<dbReference type="PANTHER" id="PTHR42781">
    <property type="entry name" value="SPERMIDINE/PUTRESCINE IMPORT ATP-BINDING PROTEIN POTA"/>
    <property type="match status" value="1"/>
</dbReference>
<sequence length="235" mass="26012">MSVRSVSKRFSAFPALTDVSLDIAAGEFMALLGPSGSGKTTLLRVIAGLEVPDSGHVLFDGRDVTRVPAAERGIGFVFQHYALFGHMTIEQNIAFGLDVMKRRERPPRSQIRERVSELLQLVQLEGYEKRYPNQLSGGQRQRIALARALARRPSILLLDEPFGALDAKVRRELRSALRKIHEEIGLTSIFVTHDHEEAFGLADRVSILGTGRILEVGTPNGLRTSANQVVRSFLD</sequence>
<gene>
    <name evidence="5" type="ORF">OMW55_09705</name>
</gene>
<keyword evidence="3 5" id="KW-0067">ATP-binding</keyword>
<dbReference type="InterPro" id="IPR050093">
    <property type="entry name" value="ABC_SmlMolc_Importer"/>
</dbReference>
<dbReference type="Gene3D" id="3.40.50.300">
    <property type="entry name" value="P-loop containing nucleotide triphosphate hydrolases"/>
    <property type="match status" value="1"/>
</dbReference>
<keyword evidence="6" id="KW-1185">Reference proteome</keyword>
<dbReference type="InterPro" id="IPR003439">
    <property type="entry name" value="ABC_transporter-like_ATP-bd"/>
</dbReference>
<organism evidence="5 6">
    <name type="scientific">Sphingomonas arvum</name>
    <dbReference type="NCBI Taxonomy" id="2992113"/>
    <lineage>
        <taxon>Bacteria</taxon>
        <taxon>Pseudomonadati</taxon>
        <taxon>Pseudomonadota</taxon>
        <taxon>Alphaproteobacteria</taxon>
        <taxon>Sphingomonadales</taxon>
        <taxon>Sphingomonadaceae</taxon>
        <taxon>Sphingomonas</taxon>
    </lineage>
</organism>
<dbReference type="PROSITE" id="PS00211">
    <property type="entry name" value="ABC_TRANSPORTER_1"/>
    <property type="match status" value="1"/>
</dbReference>
<dbReference type="PROSITE" id="PS50893">
    <property type="entry name" value="ABC_TRANSPORTER_2"/>
    <property type="match status" value="1"/>
</dbReference>
<feature type="domain" description="ABC transporter" evidence="4">
    <location>
        <begin position="1"/>
        <end position="235"/>
    </location>
</feature>
<evidence type="ECO:0000256" key="1">
    <source>
        <dbReference type="ARBA" id="ARBA00022448"/>
    </source>
</evidence>
<keyword evidence="1" id="KW-0813">Transport</keyword>
<dbReference type="RefSeq" id="WP_264882748.1">
    <property type="nucleotide sequence ID" value="NZ_JAPDOB010000002.1"/>
</dbReference>
<comment type="caution">
    <text evidence="5">The sequence shown here is derived from an EMBL/GenBank/DDBJ whole genome shotgun (WGS) entry which is preliminary data.</text>
</comment>
<dbReference type="GO" id="GO:0005524">
    <property type="term" value="F:ATP binding"/>
    <property type="evidence" value="ECO:0007669"/>
    <property type="project" value="UniProtKB-KW"/>
</dbReference>
<evidence type="ECO:0000259" key="4">
    <source>
        <dbReference type="PROSITE" id="PS50893"/>
    </source>
</evidence>
<evidence type="ECO:0000256" key="2">
    <source>
        <dbReference type="ARBA" id="ARBA00022741"/>
    </source>
</evidence>
<dbReference type="InterPro" id="IPR017871">
    <property type="entry name" value="ABC_transporter-like_CS"/>
</dbReference>
<name>A0ABT3JG65_9SPHN</name>
<protein>
    <submittedName>
        <fullName evidence="5">ATP-binding cassette domain-containing protein</fullName>
    </submittedName>
</protein>
<dbReference type="Proteomes" id="UP001526246">
    <property type="component" value="Unassembled WGS sequence"/>
</dbReference>
<dbReference type="SUPFAM" id="SSF52540">
    <property type="entry name" value="P-loop containing nucleoside triphosphate hydrolases"/>
    <property type="match status" value="1"/>
</dbReference>
<dbReference type="InterPro" id="IPR027417">
    <property type="entry name" value="P-loop_NTPase"/>
</dbReference>
<dbReference type="SMART" id="SM00382">
    <property type="entry name" value="AAA"/>
    <property type="match status" value="1"/>
</dbReference>
<proteinExistence type="predicted"/>
<keyword evidence="2" id="KW-0547">Nucleotide-binding</keyword>
<dbReference type="Pfam" id="PF00005">
    <property type="entry name" value="ABC_tran"/>
    <property type="match status" value="1"/>
</dbReference>
<evidence type="ECO:0000313" key="6">
    <source>
        <dbReference type="Proteomes" id="UP001526246"/>
    </source>
</evidence>
<dbReference type="EMBL" id="JAPDOB010000002">
    <property type="protein sequence ID" value="MCW3798077.1"/>
    <property type="molecule type" value="Genomic_DNA"/>
</dbReference>
<reference evidence="5 6" key="1">
    <citation type="submission" date="2022-10" db="EMBL/GenBank/DDBJ databases">
        <title>Sphingomonas sp.</title>
        <authorList>
            <person name="Jin C."/>
        </authorList>
    </citation>
    <scope>NUCLEOTIDE SEQUENCE [LARGE SCALE GENOMIC DNA]</scope>
    <source>
        <strain evidence="5 6">BN140010</strain>
    </source>
</reference>
<evidence type="ECO:0000256" key="3">
    <source>
        <dbReference type="ARBA" id="ARBA00022840"/>
    </source>
</evidence>